<dbReference type="InterPro" id="IPR006977">
    <property type="entry name" value="Yip1_dom"/>
</dbReference>
<proteinExistence type="predicted"/>
<reference evidence="9 10" key="1">
    <citation type="submission" date="2017-02" db="EMBL/GenBank/DDBJ databases">
        <authorList>
            <person name="Peterson S.W."/>
        </authorList>
    </citation>
    <scope>NUCLEOTIDE SEQUENCE [LARGE SCALE GENOMIC DNA]</scope>
    <source>
        <strain evidence="9 10">DSM 16080</strain>
    </source>
</reference>
<keyword evidence="3 6" id="KW-1133">Transmembrane helix</keyword>
<dbReference type="STRING" id="1121449.SAMN02745704_00789"/>
<feature type="transmembrane region" description="Helical" evidence="6">
    <location>
        <begin position="192"/>
        <end position="217"/>
    </location>
</feature>
<evidence type="ECO:0000256" key="3">
    <source>
        <dbReference type="ARBA" id="ARBA00022989"/>
    </source>
</evidence>
<organism evidence="9 10">
    <name type="scientific">Paucidesulfovibrio gracilis DSM 16080</name>
    <dbReference type="NCBI Taxonomy" id="1121449"/>
    <lineage>
        <taxon>Bacteria</taxon>
        <taxon>Pseudomonadati</taxon>
        <taxon>Thermodesulfobacteriota</taxon>
        <taxon>Desulfovibrionia</taxon>
        <taxon>Desulfovibrionales</taxon>
        <taxon>Desulfovibrionaceae</taxon>
        <taxon>Paucidesulfovibrio</taxon>
    </lineage>
</organism>
<feature type="compositionally biased region" description="Low complexity" evidence="5">
    <location>
        <begin position="53"/>
        <end position="67"/>
    </location>
</feature>
<evidence type="ECO:0000259" key="7">
    <source>
        <dbReference type="Pfam" id="PF04893"/>
    </source>
</evidence>
<evidence type="ECO:0008006" key="11">
    <source>
        <dbReference type="Google" id="ProtNLM"/>
    </source>
</evidence>
<dbReference type="EMBL" id="FUYC01000002">
    <property type="protein sequence ID" value="SKA74870.1"/>
    <property type="molecule type" value="Genomic_DNA"/>
</dbReference>
<keyword evidence="4 6" id="KW-0472">Membrane</keyword>
<evidence type="ECO:0000256" key="4">
    <source>
        <dbReference type="ARBA" id="ARBA00023136"/>
    </source>
</evidence>
<evidence type="ECO:0000256" key="6">
    <source>
        <dbReference type="SAM" id="Phobius"/>
    </source>
</evidence>
<keyword evidence="10" id="KW-1185">Reference proteome</keyword>
<evidence type="ECO:0000256" key="1">
    <source>
        <dbReference type="ARBA" id="ARBA00004141"/>
    </source>
</evidence>
<dbReference type="Proteomes" id="UP000190027">
    <property type="component" value="Unassembled WGS sequence"/>
</dbReference>
<dbReference type="RefSeq" id="WP_078716344.1">
    <property type="nucleotide sequence ID" value="NZ_FUYC01000002.1"/>
</dbReference>
<feature type="domain" description="Zinc finger/thioredoxin putative" evidence="8">
    <location>
        <begin position="1"/>
        <end position="36"/>
    </location>
</feature>
<dbReference type="Pfam" id="PF13717">
    <property type="entry name" value="Zn_ribbon_4"/>
    <property type="match status" value="1"/>
</dbReference>
<sequence>MQIKCPQCDFTRDVPEDKIPKKSEMATCPRCGVKFRFRAIPAEEFAFDDQHTTESPSPSEQASSARQDSGFYGPDGRLHSRPSPGPVPAQDEQGESTLPPPFEDLENYGFFPGLGQTIRRALLQPRLFFRVMPLAGMARPLVFGLLLFEFYMILSLFWDMVGLPPVPGMGLGTGAEATMLESSGPATGLDPVTLFVTLPILFIINLFLNTGMLHGVLMLLKAAPRGFEATFRAVAYSYAPLVLCFLPYGYLVGWLWSLGLTVVGCAAIHRVPVWRAALGLGLMVVVIATLFFSAMQVPMPDMAGGPQQ</sequence>
<dbReference type="OrthoDB" id="5469864at2"/>
<feature type="domain" description="Yip1" evidence="7">
    <location>
        <begin position="121"/>
        <end position="294"/>
    </location>
</feature>
<protein>
    <recommendedName>
        <fullName evidence="11">MJ0042 family finger-like domain-containing protein</fullName>
    </recommendedName>
</protein>
<name>A0A1T4WC65_9BACT</name>
<evidence type="ECO:0000256" key="2">
    <source>
        <dbReference type="ARBA" id="ARBA00022692"/>
    </source>
</evidence>
<feature type="region of interest" description="Disordered" evidence="5">
    <location>
        <begin position="46"/>
        <end position="99"/>
    </location>
</feature>
<feature type="transmembrane region" description="Helical" evidence="6">
    <location>
        <begin position="140"/>
        <end position="158"/>
    </location>
</feature>
<evidence type="ECO:0000256" key="5">
    <source>
        <dbReference type="SAM" id="MobiDB-lite"/>
    </source>
</evidence>
<feature type="transmembrane region" description="Helical" evidence="6">
    <location>
        <begin position="278"/>
        <end position="297"/>
    </location>
</feature>
<comment type="subcellular location">
    <subcellularLocation>
        <location evidence="1">Membrane</location>
        <topology evidence="1">Multi-pass membrane protein</topology>
    </subcellularLocation>
</comment>
<dbReference type="AlphaFoldDB" id="A0A1T4WC65"/>
<feature type="transmembrane region" description="Helical" evidence="6">
    <location>
        <begin position="229"/>
        <end position="248"/>
    </location>
</feature>
<dbReference type="Pfam" id="PF04893">
    <property type="entry name" value="Yip1"/>
    <property type="match status" value="1"/>
</dbReference>
<gene>
    <name evidence="9" type="ORF">SAMN02745704_00789</name>
</gene>
<evidence type="ECO:0000313" key="10">
    <source>
        <dbReference type="Proteomes" id="UP000190027"/>
    </source>
</evidence>
<dbReference type="InterPro" id="IPR011723">
    <property type="entry name" value="Znf/thioredoxin_put"/>
</dbReference>
<accession>A0A1T4WC65</accession>
<dbReference type="GO" id="GO:0016020">
    <property type="term" value="C:membrane"/>
    <property type="evidence" value="ECO:0007669"/>
    <property type="project" value="UniProtKB-SubCell"/>
</dbReference>
<evidence type="ECO:0000259" key="8">
    <source>
        <dbReference type="Pfam" id="PF13717"/>
    </source>
</evidence>
<evidence type="ECO:0000313" key="9">
    <source>
        <dbReference type="EMBL" id="SKA74870.1"/>
    </source>
</evidence>
<keyword evidence="2 6" id="KW-0812">Transmembrane</keyword>